<sequence>MFRRTVVEALTRWLRWLEQHPVRLKAAGSVSGWGAYRRQPIDVSVSHQSLSLSLSPCLPLSLLSEINFLIIFREGRKGDRERESNINVQLLGVMACNPCMYPDWESNLRCFGSQPVLNPLSYTSQGLKSIKKKRG</sequence>
<dbReference type="EMBL" id="JABVXQ010000006">
    <property type="protein sequence ID" value="KAF6104496.1"/>
    <property type="molecule type" value="Genomic_DNA"/>
</dbReference>
<comment type="caution">
    <text evidence="1">The sequence shown here is derived from an EMBL/GenBank/DDBJ whole genome shotgun (WGS) entry which is preliminary data.</text>
</comment>
<dbReference type="Proteomes" id="UP000664940">
    <property type="component" value="Unassembled WGS sequence"/>
</dbReference>
<evidence type="ECO:0000313" key="2">
    <source>
        <dbReference type="Proteomes" id="UP000664940"/>
    </source>
</evidence>
<reference evidence="1 2" key="1">
    <citation type="journal article" date="2020" name="Nature">
        <title>Six reference-quality genomes reveal evolution of bat adaptations.</title>
        <authorList>
            <person name="Jebb D."/>
            <person name="Huang Z."/>
            <person name="Pippel M."/>
            <person name="Hughes G.M."/>
            <person name="Lavrichenko K."/>
            <person name="Devanna P."/>
            <person name="Winkler S."/>
            <person name="Jermiin L.S."/>
            <person name="Skirmuntt E.C."/>
            <person name="Katzourakis A."/>
            <person name="Burkitt-Gray L."/>
            <person name="Ray D.A."/>
            <person name="Sullivan K.A.M."/>
            <person name="Roscito J.G."/>
            <person name="Kirilenko B.M."/>
            <person name="Davalos L.M."/>
            <person name="Corthals A.P."/>
            <person name="Power M.L."/>
            <person name="Jones G."/>
            <person name="Ransome R.D."/>
            <person name="Dechmann D.K.N."/>
            <person name="Locatelli A.G."/>
            <person name="Puechmaille S.J."/>
            <person name="Fedrigo O."/>
            <person name="Jarvis E.D."/>
            <person name="Hiller M."/>
            <person name="Vernes S.C."/>
            <person name="Myers E.W."/>
            <person name="Teeling E.C."/>
        </authorList>
    </citation>
    <scope>NUCLEOTIDE SEQUENCE [LARGE SCALE GENOMIC DNA]</scope>
    <source>
        <strain evidence="1">Bat1K_MPI-CBG_1</strain>
    </source>
</reference>
<organism evidence="1 2">
    <name type="scientific">Phyllostomus discolor</name>
    <name type="common">pale spear-nosed bat</name>
    <dbReference type="NCBI Taxonomy" id="89673"/>
    <lineage>
        <taxon>Eukaryota</taxon>
        <taxon>Metazoa</taxon>
        <taxon>Chordata</taxon>
        <taxon>Craniata</taxon>
        <taxon>Vertebrata</taxon>
        <taxon>Euteleostomi</taxon>
        <taxon>Mammalia</taxon>
        <taxon>Eutheria</taxon>
        <taxon>Laurasiatheria</taxon>
        <taxon>Chiroptera</taxon>
        <taxon>Yangochiroptera</taxon>
        <taxon>Phyllostomidae</taxon>
        <taxon>Phyllostominae</taxon>
        <taxon>Phyllostomus</taxon>
    </lineage>
</organism>
<dbReference type="AlphaFoldDB" id="A0A834E5K2"/>
<gene>
    <name evidence="1" type="ORF">HJG60_011411</name>
</gene>
<protein>
    <submittedName>
        <fullName evidence="1">Uncharacterized protein</fullName>
    </submittedName>
</protein>
<proteinExistence type="predicted"/>
<evidence type="ECO:0000313" key="1">
    <source>
        <dbReference type="EMBL" id="KAF6104496.1"/>
    </source>
</evidence>
<accession>A0A834E5K2</accession>
<name>A0A834E5K2_9CHIR</name>